<accession>A0A1Q3EGI7</accession>
<sequence length="95" mass="10426">MAATDFGDVRKNEFGLAFLDAKERCNARTRHSPETLASSPSEKSLSTSDSSEQYVIAMDDEAFWVTARNAEVEAEDEDVVVLIEVVVGGVEISER</sequence>
<dbReference type="STRING" id="5353.A0A1Q3EGI7"/>
<dbReference type="Proteomes" id="UP000188533">
    <property type="component" value="Unassembled WGS sequence"/>
</dbReference>
<feature type="region of interest" description="Disordered" evidence="1">
    <location>
        <begin position="29"/>
        <end position="51"/>
    </location>
</feature>
<organism evidence="2 3">
    <name type="scientific">Lentinula edodes</name>
    <name type="common">Shiitake mushroom</name>
    <name type="synonym">Lentinus edodes</name>
    <dbReference type="NCBI Taxonomy" id="5353"/>
    <lineage>
        <taxon>Eukaryota</taxon>
        <taxon>Fungi</taxon>
        <taxon>Dikarya</taxon>
        <taxon>Basidiomycota</taxon>
        <taxon>Agaricomycotina</taxon>
        <taxon>Agaricomycetes</taxon>
        <taxon>Agaricomycetidae</taxon>
        <taxon>Agaricales</taxon>
        <taxon>Marasmiineae</taxon>
        <taxon>Omphalotaceae</taxon>
        <taxon>Lentinula</taxon>
    </lineage>
</organism>
<gene>
    <name evidence="2" type="ORF">LENED_008210</name>
</gene>
<reference evidence="2 3" key="2">
    <citation type="submission" date="2017-02" db="EMBL/GenBank/DDBJ databases">
        <title>A genome survey and senescence transcriptome analysis in Lentinula edodes.</title>
        <authorList>
            <person name="Sakamoto Y."/>
            <person name="Nakade K."/>
            <person name="Sato S."/>
            <person name="Yoshida Y."/>
            <person name="Miyazaki K."/>
            <person name="Natsume S."/>
            <person name="Konno N."/>
        </authorList>
    </citation>
    <scope>NUCLEOTIDE SEQUENCE [LARGE SCALE GENOMIC DNA]</scope>
    <source>
        <strain evidence="2 3">NBRC 111202</strain>
    </source>
</reference>
<comment type="caution">
    <text evidence="2">The sequence shown here is derived from an EMBL/GenBank/DDBJ whole genome shotgun (WGS) entry which is preliminary data.</text>
</comment>
<proteinExistence type="predicted"/>
<dbReference type="EMBL" id="BDGU01000315">
    <property type="protein sequence ID" value="GAW06296.1"/>
    <property type="molecule type" value="Genomic_DNA"/>
</dbReference>
<evidence type="ECO:0000313" key="3">
    <source>
        <dbReference type="Proteomes" id="UP000188533"/>
    </source>
</evidence>
<protein>
    <submittedName>
        <fullName evidence="2">Uncharacterized protein</fullName>
    </submittedName>
</protein>
<reference evidence="2 3" key="1">
    <citation type="submission" date="2016-08" db="EMBL/GenBank/DDBJ databases">
        <authorList>
            <consortium name="Lentinula edodes genome sequencing consortium"/>
            <person name="Sakamoto Y."/>
            <person name="Nakade K."/>
            <person name="Sato S."/>
            <person name="Yoshida Y."/>
            <person name="Miyazaki K."/>
            <person name="Natsume S."/>
            <person name="Konno N."/>
        </authorList>
    </citation>
    <scope>NUCLEOTIDE SEQUENCE [LARGE SCALE GENOMIC DNA]</scope>
    <source>
        <strain evidence="2 3">NBRC 111202</strain>
    </source>
</reference>
<keyword evidence="3" id="KW-1185">Reference proteome</keyword>
<evidence type="ECO:0000256" key="1">
    <source>
        <dbReference type="SAM" id="MobiDB-lite"/>
    </source>
</evidence>
<feature type="compositionally biased region" description="Low complexity" evidence="1">
    <location>
        <begin position="38"/>
        <end position="51"/>
    </location>
</feature>
<evidence type="ECO:0000313" key="2">
    <source>
        <dbReference type="EMBL" id="GAW06296.1"/>
    </source>
</evidence>
<dbReference type="AlphaFoldDB" id="A0A1Q3EGI7"/>
<name>A0A1Q3EGI7_LENED</name>